<protein>
    <recommendedName>
        <fullName evidence="5">Aldehyde dehydrogenase domain-containing protein</fullName>
    </recommendedName>
</protein>
<dbReference type="InterPro" id="IPR029510">
    <property type="entry name" value="Ald_DH_CS_GLU"/>
</dbReference>
<organism evidence="6 7">
    <name type="scientific">Actinomadura meridiana</name>
    <dbReference type="NCBI Taxonomy" id="559626"/>
    <lineage>
        <taxon>Bacteria</taxon>
        <taxon>Bacillati</taxon>
        <taxon>Actinomycetota</taxon>
        <taxon>Actinomycetes</taxon>
        <taxon>Streptosporangiales</taxon>
        <taxon>Thermomonosporaceae</taxon>
        <taxon>Actinomadura</taxon>
    </lineage>
</organism>
<feature type="active site" evidence="2">
    <location>
        <position position="83"/>
    </location>
</feature>
<gene>
    <name evidence="6" type="ORF">GCM10022254_47510</name>
</gene>
<evidence type="ECO:0000256" key="1">
    <source>
        <dbReference type="ARBA" id="ARBA00023002"/>
    </source>
</evidence>
<keyword evidence="1 3" id="KW-0560">Oxidoreductase</keyword>
<dbReference type="Gene3D" id="3.40.605.10">
    <property type="entry name" value="Aldehyde Dehydrogenase, Chain A, domain 1"/>
    <property type="match status" value="1"/>
</dbReference>
<evidence type="ECO:0000256" key="2">
    <source>
        <dbReference type="PROSITE-ProRule" id="PRU10007"/>
    </source>
</evidence>
<evidence type="ECO:0000313" key="6">
    <source>
        <dbReference type="EMBL" id="GAA4236871.1"/>
    </source>
</evidence>
<feature type="region of interest" description="Disordered" evidence="4">
    <location>
        <begin position="142"/>
        <end position="189"/>
    </location>
</feature>
<dbReference type="Pfam" id="PF00171">
    <property type="entry name" value="Aldedh"/>
    <property type="match status" value="1"/>
</dbReference>
<evidence type="ECO:0000256" key="3">
    <source>
        <dbReference type="RuleBase" id="RU003345"/>
    </source>
</evidence>
<dbReference type="InterPro" id="IPR016162">
    <property type="entry name" value="Ald_DH_N"/>
</dbReference>
<evidence type="ECO:0000256" key="4">
    <source>
        <dbReference type="SAM" id="MobiDB-lite"/>
    </source>
</evidence>
<dbReference type="EMBL" id="BAABAS010000016">
    <property type="protein sequence ID" value="GAA4236871.1"/>
    <property type="molecule type" value="Genomic_DNA"/>
</dbReference>
<evidence type="ECO:0000313" key="7">
    <source>
        <dbReference type="Proteomes" id="UP001501710"/>
    </source>
</evidence>
<feature type="domain" description="Aldehyde dehydrogenase" evidence="5">
    <location>
        <begin position="3"/>
        <end position="137"/>
    </location>
</feature>
<accession>A0ABP8CBL4</accession>
<name>A0ABP8CBL4_9ACTN</name>
<dbReference type="InterPro" id="IPR016163">
    <property type="entry name" value="Ald_DH_C"/>
</dbReference>
<keyword evidence="7" id="KW-1185">Reference proteome</keyword>
<feature type="compositionally biased region" description="Basic and acidic residues" evidence="4">
    <location>
        <begin position="167"/>
        <end position="180"/>
    </location>
</feature>
<dbReference type="InterPro" id="IPR016161">
    <property type="entry name" value="Ald_DH/histidinol_DH"/>
</dbReference>
<dbReference type="PROSITE" id="PS00687">
    <property type="entry name" value="ALDEHYDE_DEHYDR_GLU"/>
    <property type="match status" value="1"/>
</dbReference>
<comment type="caution">
    <text evidence="6">The sequence shown here is derived from an EMBL/GenBank/DDBJ whole genome shotgun (WGS) entry which is preliminary data.</text>
</comment>
<comment type="similarity">
    <text evidence="3">Belongs to the aldehyde dehydrogenase family.</text>
</comment>
<reference evidence="7" key="1">
    <citation type="journal article" date="2019" name="Int. J. Syst. Evol. Microbiol.">
        <title>The Global Catalogue of Microorganisms (GCM) 10K type strain sequencing project: providing services to taxonomists for standard genome sequencing and annotation.</title>
        <authorList>
            <consortium name="The Broad Institute Genomics Platform"/>
            <consortium name="The Broad Institute Genome Sequencing Center for Infectious Disease"/>
            <person name="Wu L."/>
            <person name="Ma J."/>
        </authorList>
    </citation>
    <scope>NUCLEOTIDE SEQUENCE [LARGE SCALE GENOMIC DNA]</scope>
    <source>
        <strain evidence="7">JCM 17440</strain>
    </source>
</reference>
<dbReference type="Gene3D" id="3.40.309.10">
    <property type="entry name" value="Aldehyde Dehydrogenase, Chain A, domain 2"/>
    <property type="match status" value="1"/>
</dbReference>
<dbReference type="PANTHER" id="PTHR11699">
    <property type="entry name" value="ALDEHYDE DEHYDROGENASE-RELATED"/>
    <property type="match status" value="1"/>
</dbReference>
<evidence type="ECO:0000259" key="5">
    <source>
        <dbReference type="Pfam" id="PF00171"/>
    </source>
</evidence>
<dbReference type="Proteomes" id="UP001501710">
    <property type="component" value="Unassembled WGS sequence"/>
</dbReference>
<dbReference type="SUPFAM" id="SSF53720">
    <property type="entry name" value="ALDH-like"/>
    <property type="match status" value="1"/>
</dbReference>
<dbReference type="InterPro" id="IPR015590">
    <property type="entry name" value="Aldehyde_DH_dom"/>
</dbReference>
<feature type="compositionally biased region" description="Basic residues" evidence="4">
    <location>
        <begin position="157"/>
        <end position="166"/>
    </location>
</feature>
<proteinExistence type="inferred from homology"/>
<sequence>MGAGNAVVHKPDTQACLSSLWVVDLLVELGLPKDLWQVVVGEPSEIGDALVENADYVAFTGSTRAGRAIAEKVAPRLVGYSLELGGKNPMIVMADADVERTARGAVRACFTNAGQLCISIERMYVHEDVYDRFVPRRPVEVHRVADGRQPAPPRPRTPGRHGLRPVRRPDGVRSQDHEETADQVVGVAL</sequence>